<evidence type="ECO:0000313" key="1">
    <source>
        <dbReference type="EMBL" id="AWD92491.1"/>
    </source>
</evidence>
<keyword evidence="2" id="KW-1185">Reference proteome</keyword>
<reference evidence="2" key="1">
    <citation type="submission" date="2018-03" db="EMBL/GenBank/DDBJ databases">
        <title>Phage therapy in agriculture - a green tech approach to combat plant pathogenic bacteria.</title>
        <authorList>
            <person name="Carstens A.B."/>
            <person name="Djurhuus A.M."/>
            <person name="Hansen L.H."/>
        </authorList>
    </citation>
    <scope>NUCLEOTIDE SEQUENCE [LARGE SCALE GENOMIC DNA]</scope>
</reference>
<protein>
    <submittedName>
        <fullName evidence="1">Uncharacterized protein</fullName>
    </submittedName>
</protein>
<dbReference type="Proteomes" id="UP000246166">
    <property type="component" value="Segment"/>
</dbReference>
<evidence type="ECO:0000313" key="2">
    <source>
        <dbReference type="Proteomes" id="UP000246166"/>
    </source>
</evidence>
<sequence length="35" mass="3990">MTPLEIMLSLVLTLIIGYKIGKYVAEDDDDDFPFL</sequence>
<dbReference type="RefSeq" id="YP_009801072.1">
    <property type="nucleotide sequence ID" value="NC_047963.1"/>
</dbReference>
<name>A0A2S1GSX7_9CAUD</name>
<organism evidence="1 2">
    <name type="scientific">Pectobacterium phage Jarilo</name>
    <dbReference type="NCBI Taxonomy" id="2163634"/>
    <lineage>
        <taxon>Viruses</taxon>
        <taxon>Duplodnaviria</taxon>
        <taxon>Heunggongvirae</taxon>
        <taxon>Uroviricota</taxon>
        <taxon>Caudoviricetes</taxon>
        <taxon>Autographivirales</taxon>
        <taxon>Autotranscriptaviridae</taxon>
        <taxon>Studiervirinae</taxon>
        <taxon>Jarilovirus</taxon>
        <taxon>Jarilovirus jarilo</taxon>
    </lineage>
</organism>
<dbReference type="GeneID" id="54991580"/>
<proteinExistence type="predicted"/>
<dbReference type="KEGG" id="vg:54991580"/>
<accession>A0A2S1GSX7</accession>
<dbReference type="EMBL" id="MH059637">
    <property type="protein sequence ID" value="AWD92491.1"/>
    <property type="molecule type" value="Genomic_DNA"/>
</dbReference>